<gene>
    <name evidence="1" type="ORF">J2S44_006952</name>
</gene>
<organism evidence="1 2">
    <name type="scientific">Catenuloplanes niger</name>
    <dbReference type="NCBI Taxonomy" id="587534"/>
    <lineage>
        <taxon>Bacteria</taxon>
        <taxon>Bacillati</taxon>
        <taxon>Actinomycetota</taxon>
        <taxon>Actinomycetes</taxon>
        <taxon>Micromonosporales</taxon>
        <taxon>Micromonosporaceae</taxon>
        <taxon>Catenuloplanes</taxon>
    </lineage>
</organism>
<accession>A0AAE3ZXH3</accession>
<reference evidence="1 2" key="1">
    <citation type="submission" date="2023-07" db="EMBL/GenBank/DDBJ databases">
        <title>Sequencing the genomes of 1000 actinobacteria strains.</title>
        <authorList>
            <person name="Klenk H.-P."/>
        </authorList>
    </citation>
    <scope>NUCLEOTIDE SEQUENCE [LARGE SCALE GENOMIC DNA]</scope>
    <source>
        <strain evidence="1 2">DSM 44711</strain>
    </source>
</reference>
<dbReference type="RefSeq" id="WP_310422873.1">
    <property type="nucleotide sequence ID" value="NZ_JAVDYC010000001.1"/>
</dbReference>
<protein>
    <submittedName>
        <fullName evidence="1">Uncharacterized protein</fullName>
    </submittedName>
</protein>
<evidence type="ECO:0000313" key="2">
    <source>
        <dbReference type="Proteomes" id="UP001183629"/>
    </source>
</evidence>
<dbReference type="AlphaFoldDB" id="A0AAE3ZXH3"/>
<proteinExistence type="predicted"/>
<name>A0AAE3ZXH3_9ACTN</name>
<keyword evidence="2" id="KW-1185">Reference proteome</keyword>
<dbReference type="EMBL" id="JAVDYC010000001">
    <property type="protein sequence ID" value="MDR7326702.1"/>
    <property type="molecule type" value="Genomic_DNA"/>
</dbReference>
<comment type="caution">
    <text evidence="1">The sequence shown here is derived from an EMBL/GenBank/DDBJ whole genome shotgun (WGS) entry which is preliminary data.</text>
</comment>
<sequence length="173" mass="19352">MTSAYSPVPELNRLKDLQDEVGYEEYADGFGLDDWDDKSALRAGWSKDPEFLSALIPFARATGGGSFYALWRIDDRDDLATLPVVVFGDEGGQHVVARDLRELFRIMTFDAEPMVDWDGVTYYRAEDDDHRDSHEAFVAWLGEPAVTDAAPIVAAAQAEYGERFAAFTGRFLD</sequence>
<evidence type="ECO:0000313" key="1">
    <source>
        <dbReference type="EMBL" id="MDR7326702.1"/>
    </source>
</evidence>
<dbReference type="Proteomes" id="UP001183629">
    <property type="component" value="Unassembled WGS sequence"/>
</dbReference>